<evidence type="ECO:0000313" key="1">
    <source>
        <dbReference type="EMBL" id="AZS88608.1"/>
    </source>
</evidence>
<name>A0A3S9ZLP2_STRGD</name>
<reference evidence="1 2" key="1">
    <citation type="submission" date="2018-12" db="EMBL/GenBank/DDBJ databases">
        <title>Streptomyces griseoviridis F1-27 complete genome.</title>
        <authorList>
            <person name="Mariita R.M."/>
            <person name="Sello J.K."/>
        </authorList>
    </citation>
    <scope>NUCLEOTIDE SEQUENCE [LARGE SCALE GENOMIC DNA]</scope>
    <source>
        <strain evidence="1 2">F1-27</strain>
    </source>
</reference>
<dbReference type="EMBL" id="CP034687">
    <property type="protein sequence ID" value="AZS88608.1"/>
    <property type="molecule type" value="Genomic_DNA"/>
</dbReference>
<sequence length="183" mass="21034">MTEDQKHIWEREKRAVRQLRDGLDKPVDRRVVGVVAALRLIGIHTDASCGGHVDRAISPYVAFSSPQSRGLRRRADEDGDPRFRRRFLRRAAQQNAQELQRLLPYLDKFYRARAVPPRQRLIVQGFVVIGHRLTAQSADLVHVVSKDERHELVDVQRQEFDAFAEFLKAKFFGTKDGTPPRAA</sequence>
<protein>
    <submittedName>
        <fullName evidence="1">Uncharacterized protein</fullName>
    </submittedName>
</protein>
<proteinExistence type="predicted"/>
<organism evidence="1 2">
    <name type="scientific">Streptomyces griseoviridis</name>
    <dbReference type="NCBI Taxonomy" id="45398"/>
    <lineage>
        <taxon>Bacteria</taxon>
        <taxon>Bacillati</taxon>
        <taxon>Actinomycetota</taxon>
        <taxon>Actinomycetes</taxon>
        <taxon>Kitasatosporales</taxon>
        <taxon>Streptomycetaceae</taxon>
        <taxon>Streptomyces</taxon>
    </lineage>
</organism>
<evidence type="ECO:0000313" key="2">
    <source>
        <dbReference type="Proteomes" id="UP000271291"/>
    </source>
</evidence>
<dbReference type="AlphaFoldDB" id="A0A3S9ZLP2"/>
<dbReference type="Proteomes" id="UP000271291">
    <property type="component" value="Chromosome"/>
</dbReference>
<dbReference type="RefSeq" id="WP_127181378.1">
    <property type="nucleotide sequence ID" value="NZ_CP029078.1"/>
</dbReference>
<dbReference type="KEGG" id="sgd:ELQ87_33490"/>
<accession>A0A3S9ZLP2</accession>
<gene>
    <name evidence="1" type="ORF">ELQ87_33490</name>
</gene>